<feature type="region of interest" description="Disordered" evidence="16">
    <location>
        <begin position="873"/>
        <end position="894"/>
    </location>
</feature>
<evidence type="ECO:0000256" key="4">
    <source>
        <dbReference type="ARBA" id="ARBA00022475"/>
    </source>
</evidence>
<dbReference type="GO" id="GO:0004016">
    <property type="term" value="F:adenylate cyclase activity"/>
    <property type="evidence" value="ECO:0007669"/>
    <property type="project" value="TreeGrafter"/>
</dbReference>
<evidence type="ECO:0000256" key="16">
    <source>
        <dbReference type="SAM" id="MobiDB-lite"/>
    </source>
</evidence>
<feature type="region of interest" description="Disordered" evidence="16">
    <location>
        <begin position="396"/>
        <end position="435"/>
    </location>
</feature>
<dbReference type="InterPro" id="IPR050401">
    <property type="entry name" value="Cyclic_nucleotide_synthase"/>
</dbReference>
<evidence type="ECO:0000256" key="13">
    <source>
        <dbReference type="ARBA" id="ARBA00023293"/>
    </source>
</evidence>
<evidence type="ECO:0000256" key="3">
    <source>
        <dbReference type="ARBA" id="ARBA00012202"/>
    </source>
</evidence>
<dbReference type="PROSITE" id="PS00452">
    <property type="entry name" value="GUANYLATE_CYCLASE_1"/>
    <property type="match status" value="1"/>
</dbReference>
<keyword evidence="5 17" id="KW-0812">Transmembrane</keyword>
<keyword evidence="21" id="KW-1185">Reference proteome</keyword>
<dbReference type="Pfam" id="PF07714">
    <property type="entry name" value="PK_Tyr_Ser-Thr"/>
    <property type="match status" value="1"/>
</dbReference>
<comment type="catalytic activity">
    <reaction evidence="1 15">
        <text>GTP = 3',5'-cyclic GMP + diphosphate</text>
        <dbReference type="Rhea" id="RHEA:13665"/>
        <dbReference type="ChEBI" id="CHEBI:33019"/>
        <dbReference type="ChEBI" id="CHEBI:37565"/>
        <dbReference type="ChEBI" id="CHEBI:57746"/>
        <dbReference type="EC" id="4.6.1.2"/>
    </reaction>
</comment>
<dbReference type="SUPFAM" id="SSF53822">
    <property type="entry name" value="Periplasmic binding protein-like I"/>
    <property type="match status" value="1"/>
</dbReference>
<dbReference type="InterPro" id="IPR029787">
    <property type="entry name" value="Nucleotide_cyclase"/>
</dbReference>
<feature type="compositionally biased region" description="Low complexity" evidence="16">
    <location>
        <begin position="1098"/>
        <end position="1118"/>
    </location>
</feature>
<feature type="region of interest" description="Disordered" evidence="16">
    <location>
        <begin position="2318"/>
        <end position="2339"/>
    </location>
</feature>
<evidence type="ECO:0000256" key="11">
    <source>
        <dbReference type="ARBA" id="ARBA00023180"/>
    </source>
</evidence>
<dbReference type="CDD" id="cd06352">
    <property type="entry name" value="PBP1_NPR_GC-like"/>
    <property type="match status" value="1"/>
</dbReference>
<keyword evidence="6 18" id="KW-0732">Signal</keyword>
<keyword evidence="13 15" id="KW-0141">cGMP biosynthesis</keyword>
<feature type="compositionally biased region" description="Low complexity" evidence="16">
    <location>
        <begin position="801"/>
        <end position="841"/>
    </location>
</feature>
<keyword evidence="8 17" id="KW-1133">Transmembrane helix</keyword>
<evidence type="ECO:0000256" key="2">
    <source>
        <dbReference type="ARBA" id="ARBA00004251"/>
    </source>
</evidence>
<feature type="region of interest" description="Disordered" evidence="16">
    <location>
        <begin position="974"/>
        <end position="1124"/>
    </location>
</feature>
<keyword evidence="11" id="KW-0325">Glycoprotein</keyword>
<evidence type="ECO:0000256" key="6">
    <source>
        <dbReference type="ARBA" id="ARBA00022729"/>
    </source>
</evidence>
<evidence type="ECO:0000313" key="21">
    <source>
        <dbReference type="Proteomes" id="UP000887572"/>
    </source>
</evidence>
<dbReference type="GO" id="GO:0004383">
    <property type="term" value="F:guanylate cyclase activity"/>
    <property type="evidence" value="ECO:0007669"/>
    <property type="project" value="UniProtKB-EC"/>
</dbReference>
<dbReference type="PANTHER" id="PTHR11920:SF495">
    <property type="entry name" value="RECEPTOR-TYPE GUANYLATE CYCLASE GCY-7"/>
    <property type="match status" value="1"/>
</dbReference>
<dbReference type="SUPFAM" id="SSF56112">
    <property type="entry name" value="Protein kinase-like (PK-like)"/>
    <property type="match status" value="1"/>
</dbReference>
<evidence type="ECO:0000256" key="8">
    <source>
        <dbReference type="ARBA" id="ARBA00022989"/>
    </source>
</evidence>
<evidence type="ECO:0000256" key="18">
    <source>
        <dbReference type="SAM" id="SignalP"/>
    </source>
</evidence>
<evidence type="ECO:0000256" key="17">
    <source>
        <dbReference type="SAM" id="Phobius"/>
    </source>
</evidence>
<evidence type="ECO:0000256" key="10">
    <source>
        <dbReference type="ARBA" id="ARBA00023170"/>
    </source>
</evidence>
<feature type="compositionally biased region" description="Basic and acidic residues" evidence="16">
    <location>
        <begin position="722"/>
        <end position="737"/>
    </location>
</feature>
<dbReference type="InterPro" id="IPR001054">
    <property type="entry name" value="A/G_cyclase"/>
</dbReference>
<feature type="region of interest" description="Disordered" evidence="16">
    <location>
        <begin position="784"/>
        <end position="858"/>
    </location>
</feature>
<comment type="similarity">
    <text evidence="14">Belongs to the adenylyl cyclase class-4/guanylyl cyclase family.</text>
</comment>
<evidence type="ECO:0000256" key="14">
    <source>
        <dbReference type="RuleBase" id="RU000405"/>
    </source>
</evidence>
<feature type="domain" description="Guanylate cyclase" evidence="20">
    <location>
        <begin position="2137"/>
        <end position="2262"/>
    </location>
</feature>
<evidence type="ECO:0000256" key="12">
    <source>
        <dbReference type="ARBA" id="ARBA00023239"/>
    </source>
</evidence>
<evidence type="ECO:0000256" key="7">
    <source>
        <dbReference type="ARBA" id="ARBA00022741"/>
    </source>
</evidence>
<dbReference type="PROSITE" id="PS50011">
    <property type="entry name" value="PROTEIN_KINASE_DOM"/>
    <property type="match status" value="1"/>
</dbReference>
<feature type="region of interest" description="Disordered" evidence="16">
    <location>
        <begin position="634"/>
        <end position="757"/>
    </location>
</feature>
<evidence type="ECO:0000256" key="9">
    <source>
        <dbReference type="ARBA" id="ARBA00023136"/>
    </source>
</evidence>
<sequence>MFIVNVVIIRLVLLALDVAGQAQQTMPGNSIGAFTTSATPLANQTVIKVAMLIAQNDTDYGLARKNAALRNSGGAIPMALEQLSPRRELKSRLAWRSVHTQANEGVRTVRPRTSAGERIRPIYLIAPGRIVPGAEFSPAPNCPGRIVPGQIAPAESSPTPNCPGRFVPGRSPLAKVPGRIVPGANSTRRRIFPGRIVPGQRPNRPRQIVPAELSPAELSLAKIPGRIVPGRIVSGQSPRPNRPWRRILPGQSPRPNRPWRQFYPAPNLPRPNRPRPKAKSSPPNCPGRIVSGRIVSGQNPRPNCLRPNCLWPKSPAESSLAPNSPRPKSPAESSPAEFFPAELSLAKVPGRIFPGRIVPAESSPAELPPAELSLAKVPGRIFPGRIVPSRIAPGRIAPGRIVSGQSPRPNRPRPNFSRPNCLWPKSPAESPRPNFSRPNYLWPKSLAESSPAPNSPRHRIVPAELPRPIVPGAESSQAESSPAPNCPSLIVSGRIVSGQSPRPNRPRPNRPRPNYLWPKSLAESSPAPNSPRHRIVPAELPRPIVPGAESSQAESSPAPNCPSLIVSGRIVSGQSPRPNRPRPNRPRRRIIPAESSPAPNCPGRIVPGQIAPAKSSPPNCPGRFVPGRIFPSRIISGQSPWPNRPRRRILPGTELSRPNCPGRLFPAPNCPRPKSPAESSPAESSPAESSPAELPPAELSLAKVPGHSAPGTIRPGKIRRQGRFDRGLWPETIRPETIRPGTNRPGQFGAGDDSAGAIWPRTIRPVKIRRQGRFVPGQIVPGRIFPGRIVSGQSPRPNRPRPNFSRPNCLWPKSPAESSPAESSPAESSPAELPPAELSLAKVPGHSAPGTIRPGKIRRQGRFDRGLWPETIRPETIRPGTNRPGQFGAGDDSAGAIWPRTIRPSPAESSPAEFFPAELSLAKVPGRIVSGQSPRPNRPRPNCPRPNCLWPKSPAESSPAEFFPAELSLAKVPGQIVPGAESSPAESSSAKLSRPNRPRPNCPGQIVPAKLPRPNRPRRRIVPADLSPAELSPAELSLAKVPGQIVPGAESSPAESSPAPNCPGRIVPGAELSPAKVPGRIAPGRIVSGQSPRPNRPRPNFSRPNCLWPKSPAESSPAELPPAELPPAELSLAKVPGQIVPGRIFPGRIVSGQSPRPNRPGRIFPGRIVSGQSPRPNRPRPNCPRPNCLRPKSPAKSSLAPNLPRPNRPRQNCPGQIVPAKLPAESSPAPNYPGRIIPGAELSRPNRPRPNCPGQIVPAKLPRPNRPRRRFVPADLSPAELSTVQPAGTSHPGMFQWFYGRCNEAIALGKIYQFIRNYGADAIIATPCMDVPPLLGHLAANFNLPMMVWGQSMASELSSSNNATYPSLLNIVPNYRYMAAGIVGLMHYFNWTQFALVIQSDLSAVSGGCNLLARDIDNALSTQSTVSLSYKARIFNINSSDTVTLVSGLQQRARIMLLCFDDVTQLRTFALTLYDGGLNTKEYVYIILDNDLVFSFNLSRLPFWVQSGSILNASNVPDGRDADAKAIGQLSFWWHYDITLSALSNRNYYGFYERVVNRTRDWPFYCPESECGTVTNGSTYSILLYDAIYNYGMALNESFKQFGVRPEIYRNGSLLARNNRKPFMGLTGFVTVETDQNTRVFVMSNRKSDAQGNSLQVLMQLAFVNGQMNVSMRNASSQMWVSRAGVIPPAVPTCGFDGKGCTVSVFDMYKGYFVTGIVLFVLLIGGSIFIFAVLIRAKIAENRKNNLLWQISFALLKRQKQRQVDQNTGRSQHSLRSNQTNLSSLTHSTMDSLAQSKNFSLYTYNGDKCIVCTYGATSLAAPLTVVEMAECRTMRLFDHENMNRFLGLCLDGPNVLAVWNFCARGSIRDVILSENAMVKDVVFIQSAIKELCEGMYFLHNSALQFHGRLKSSACLINERWQVKISYFGLKWLKNSQKTQTKDLLWLSPEQLREMGDFGENVDGSKQSDVYTLALIFTEMVNMSPCWENGGAAEEEGEQAVHLSGEPRRGRSTVTRARNAEEIAYLVKRGGLIPLRPSLRPAFDNLNPELIHLIRDCWVEAPNERPTIEKVRQKLRQMNAGQSVNLMDYVFGMLEQYANKLEEEVQERTRELEGEKRKSDILLYRMMPRQVADRLKLDIVQFAALSSQMRPLQVVNLMNELYTTLDAIIDEHDAYKVESIGDGYLCVSGLPKRNGNLHGKECADMALEFMKALSDFRILDLPNERIRLRIGLHSGPCVAGVVGLAMPRYCLFGDTVNTASRMESSSSPNKIHISKATHTLLSANFDGYIMESRGEVIIKGKGVMETFWLLGHAENGALPANNAQQDRQPVTKADDDDDGEEEMYRNYKQSMELGTSAAGDSGGVVVGGGYERGSGIIY</sequence>
<organism evidence="21 22">
    <name type="scientific">Globodera rostochiensis</name>
    <name type="common">Golden nematode worm</name>
    <name type="synonym">Heterodera rostochiensis</name>
    <dbReference type="NCBI Taxonomy" id="31243"/>
    <lineage>
        <taxon>Eukaryota</taxon>
        <taxon>Metazoa</taxon>
        <taxon>Ecdysozoa</taxon>
        <taxon>Nematoda</taxon>
        <taxon>Chromadorea</taxon>
        <taxon>Rhabditida</taxon>
        <taxon>Tylenchina</taxon>
        <taxon>Tylenchomorpha</taxon>
        <taxon>Tylenchoidea</taxon>
        <taxon>Heteroderidae</taxon>
        <taxon>Heteroderinae</taxon>
        <taxon>Globodera</taxon>
    </lineage>
</organism>
<dbReference type="Pfam" id="PF01094">
    <property type="entry name" value="ANF_receptor"/>
    <property type="match status" value="1"/>
</dbReference>
<dbReference type="Gene3D" id="3.40.50.2300">
    <property type="match status" value="2"/>
</dbReference>
<feature type="region of interest" description="Disordered" evidence="16">
    <location>
        <begin position="1146"/>
        <end position="1268"/>
    </location>
</feature>
<dbReference type="InterPro" id="IPR001245">
    <property type="entry name" value="Ser-Thr/Tyr_kinase_cat_dom"/>
</dbReference>
<dbReference type="InterPro" id="IPR001828">
    <property type="entry name" value="ANF_lig-bd_rcpt"/>
</dbReference>
<feature type="signal peptide" evidence="18">
    <location>
        <begin position="1"/>
        <end position="22"/>
    </location>
</feature>
<proteinExistence type="inferred from homology"/>
<dbReference type="GO" id="GO:0007168">
    <property type="term" value="P:receptor guanylyl cyclase signaling pathway"/>
    <property type="evidence" value="ECO:0007669"/>
    <property type="project" value="TreeGrafter"/>
</dbReference>
<feature type="domain" description="Protein kinase" evidence="19">
    <location>
        <begin position="1779"/>
        <end position="2089"/>
    </location>
</feature>
<dbReference type="Pfam" id="PF00211">
    <property type="entry name" value="Guanylate_cyc"/>
    <property type="match status" value="1"/>
</dbReference>
<reference evidence="22" key="1">
    <citation type="submission" date="2022-11" db="UniProtKB">
        <authorList>
            <consortium name="WormBaseParasite"/>
        </authorList>
    </citation>
    <scope>IDENTIFICATION</scope>
</reference>
<feature type="region of interest" description="Disordered" evidence="16">
    <location>
        <begin position="315"/>
        <end position="336"/>
    </location>
</feature>
<dbReference type="SUPFAM" id="SSF55073">
    <property type="entry name" value="Nucleotide cyclase"/>
    <property type="match status" value="1"/>
</dbReference>
<comment type="subcellular location">
    <subcellularLocation>
        <location evidence="2">Cell membrane</location>
        <topology evidence="2">Single-pass type I membrane protein</topology>
    </subcellularLocation>
</comment>
<evidence type="ECO:0000259" key="19">
    <source>
        <dbReference type="PROSITE" id="PS50011"/>
    </source>
</evidence>
<dbReference type="CDD" id="cd07302">
    <property type="entry name" value="CHD"/>
    <property type="match status" value="1"/>
</dbReference>
<keyword evidence="7" id="KW-0547">Nucleotide-binding</keyword>
<dbReference type="InterPro" id="IPR000719">
    <property type="entry name" value="Prot_kinase_dom"/>
</dbReference>
<dbReference type="GO" id="GO:0004672">
    <property type="term" value="F:protein kinase activity"/>
    <property type="evidence" value="ECO:0007669"/>
    <property type="project" value="InterPro"/>
</dbReference>
<dbReference type="SMART" id="SM00044">
    <property type="entry name" value="CYCc"/>
    <property type="match status" value="1"/>
</dbReference>
<feature type="compositionally biased region" description="Low complexity" evidence="16">
    <location>
        <begin position="1049"/>
        <end position="1059"/>
    </location>
</feature>
<feature type="chain" id="PRO_5038022617" description="Guanylate cyclase" evidence="18">
    <location>
        <begin position="23"/>
        <end position="2377"/>
    </location>
</feature>
<dbReference type="Gene3D" id="1.10.510.10">
    <property type="entry name" value="Transferase(Phosphotransferase) domain 1"/>
    <property type="match status" value="1"/>
</dbReference>
<feature type="compositionally biased region" description="Low complexity" evidence="16">
    <location>
        <begin position="548"/>
        <end position="558"/>
    </location>
</feature>
<dbReference type="WBParaSite" id="Gr19_v10_g2684.t1">
    <property type="protein sequence ID" value="Gr19_v10_g2684.t1"/>
    <property type="gene ID" value="Gr19_v10_g2684"/>
</dbReference>
<dbReference type="InterPro" id="IPR011645">
    <property type="entry name" value="HNOB_dom_associated"/>
</dbReference>
<dbReference type="GO" id="GO:0001653">
    <property type="term" value="F:peptide receptor activity"/>
    <property type="evidence" value="ECO:0007669"/>
    <property type="project" value="TreeGrafter"/>
</dbReference>
<dbReference type="InterPro" id="IPR018297">
    <property type="entry name" value="A/G_cyclase_CS"/>
</dbReference>
<dbReference type="InterPro" id="IPR028082">
    <property type="entry name" value="Peripla_BP_I"/>
</dbReference>
<feature type="compositionally biased region" description="Basic residues" evidence="16">
    <location>
        <begin position="579"/>
        <end position="590"/>
    </location>
</feature>
<dbReference type="GO" id="GO:0005886">
    <property type="term" value="C:plasma membrane"/>
    <property type="evidence" value="ECO:0007669"/>
    <property type="project" value="UniProtKB-SubCell"/>
</dbReference>
<keyword evidence="10" id="KW-0675">Receptor</keyword>
<dbReference type="GO" id="GO:0005524">
    <property type="term" value="F:ATP binding"/>
    <property type="evidence" value="ECO:0007669"/>
    <property type="project" value="InterPro"/>
</dbReference>
<dbReference type="EC" id="4.6.1.2" evidence="3 15"/>
<keyword evidence="4" id="KW-1003">Cell membrane</keyword>
<dbReference type="InterPro" id="IPR011009">
    <property type="entry name" value="Kinase-like_dom_sf"/>
</dbReference>
<dbReference type="GO" id="GO:0035556">
    <property type="term" value="P:intracellular signal transduction"/>
    <property type="evidence" value="ECO:0007669"/>
    <property type="project" value="InterPro"/>
</dbReference>
<keyword evidence="9 17" id="KW-0472">Membrane</keyword>
<dbReference type="PANTHER" id="PTHR11920">
    <property type="entry name" value="GUANYLYL CYCLASE"/>
    <property type="match status" value="1"/>
</dbReference>
<feature type="region of interest" description="Disordered" evidence="16">
    <location>
        <begin position="925"/>
        <end position="961"/>
    </location>
</feature>
<evidence type="ECO:0000259" key="20">
    <source>
        <dbReference type="PROSITE" id="PS50125"/>
    </source>
</evidence>
<feature type="compositionally biased region" description="Low complexity" evidence="16">
    <location>
        <begin position="980"/>
        <end position="990"/>
    </location>
</feature>
<dbReference type="Gene3D" id="6.10.250.780">
    <property type="match status" value="1"/>
</dbReference>
<evidence type="ECO:0000256" key="1">
    <source>
        <dbReference type="ARBA" id="ARBA00001436"/>
    </source>
</evidence>
<dbReference type="Pfam" id="PF07701">
    <property type="entry name" value="HNOBA"/>
    <property type="match status" value="1"/>
</dbReference>
<feature type="compositionally biased region" description="Low complexity" evidence="16">
    <location>
        <begin position="473"/>
        <end position="483"/>
    </location>
</feature>
<dbReference type="Gene3D" id="3.30.70.1230">
    <property type="entry name" value="Nucleotide cyclase"/>
    <property type="match status" value="1"/>
</dbReference>
<feature type="transmembrane region" description="Helical" evidence="17">
    <location>
        <begin position="1711"/>
        <end position="1735"/>
    </location>
</feature>
<dbReference type="Proteomes" id="UP000887572">
    <property type="component" value="Unplaced"/>
</dbReference>
<feature type="region of interest" description="Disordered" evidence="16">
    <location>
        <begin position="229"/>
        <end position="302"/>
    </location>
</feature>
<evidence type="ECO:0000256" key="15">
    <source>
        <dbReference type="RuleBase" id="RU003431"/>
    </source>
</evidence>
<accession>A0A914HN46</accession>
<keyword evidence="12 14" id="KW-0456">Lyase</keyword>
<dbReference type="PROSITE" id="PS50125">
    <property type="entry name" value="GUANYLATE_CYCLASE_2"/>
    <property type="match status" value="1"/>
</dbReference>
<feature type="compositionally biased region" description="Low complexity" evidence="16">
    <location>
        <begin position="676"/>
        <end position="702"/>
    </location>
</feature>
<name>A0A914HN46_GLORO</name>
<feature type="region of interest" description="Disordered" evidence="16">
    <location>
        <begin position="468"/>
        <end position="603"/>
    </location>
</feature>
<protein>
    <recommendedName>
        <fullName evidence="3 15">Guanylate cyclase</fullName>
        <ecNumber evidence="3 15">4.6.1.2</ecNumber>
    </recommendedName>
</protein>
<evidence type="ECO:0000313" key="22">
    <source>
        <dbReference type="WBParaSite" id="Gr19_v10_g2684.t1"/>
    </source>
</evidence>
<dbReference type="FunFam" id="3.30.70.1230:FF:000030">
    <property type="entry name" value="Si:ch211-215j19.12"/>
    <property type="match status" value="1"/>
</dbReference>
<evidence type="ECO:0000256" key="5">
    <source>
        <dbReference type="ARBA" id="ARBA00022692"/>
    </source>
</evidence>